<dbReference type="InterPro" id="IPR017972">
    <property type="entry name" value="Cyt_P450_CS"/>
</dbReference>
<evidence type="ECO:0000256" key="6">
    <source>
        <dbReference type="ARBA" id="ARBA00023004"/>
    </source>
</evidence>
<dbReference type="AlphaFoldDB" id="A0A4R7V113"/>
<comment type="cofactor">
    <cofactor evidence="1 8">
        <name>heme</name>
        <dbReference type="ChEBI" id="CHEBI:30413"/>
    </cofactor>
</comment>
<dbReference type="PANTHER" id="PTHR24286:SF24">
    <property type="entry name" value="LANOSTEROL 14-ALPHA DEMETHYLASE"/>
    <property type="match status" value="1"/>
</dbReference>
<protein>
    <recommendedName>
        <fullName evidence="12">Cytochrome P450</fullName>
    </recommendedName>
</protein>
<keyword evidence="7 9" id="KW-0503">Monooxygenase</keyword>
<comment type="similarity">
    <text evidence="2 9">Belongs to the cytochrome P450 family.</text>
</comment>
<comment type="caution">
    <text evidence="10">The sequence shown here is derived from an EMBL/GenBank/DDBJ whole genome shotgun (WGS) entry which is preliminary data.</text>
</comment>
<dbReference type="InterPro" id="IPR002401">
    <property type="entry name" value="Cyt_P450_E_grp-I"/>
</dbReference>
<evidence type="ECO:0000256" key="4">
    <source>
        <dbReference type="ARBA" id="ARBA00022723"/>
    </source>
</evidence>
<dbReference type="Pfam" id="PF00067">
    <property type="entry name" value="p450"/>
    <property type="match status" value="1"/>
</dbReference>
<evidence type="ECO:0000256" key="1">
    <source>
        <dbReference type="ARBA" id="ARBA00001971"/>
    </source>
</evidence>
<evidence type="ECO:0000256" key="8">
    <source>
        <dbReference type="PIRSR" id="PIRSR602401-1"/>
    </source>
</evidence>
<evidence type="ECO:0000256" key="5">
    <source>
        <dbReference type="ARBA" id="ARBA00023002"/>
    </source>
</evidence>
<keyword evidence="3 8" id="KW-0349">Heme</keyword>
<keyword evidence="6 8" id="KW-0408">Iron</keyword>
<dbReference type="SUPFAM" id="SSF48264">
    <property type="entry name" value="Cytochrome P450"/>
    <property type="match status" value="1"/>
</dbReference>
<dbReference type="InterPro" id="IPR036396">
    <property type="entry name" value="Cyt_P450_sf"/>
</dbReference>
<evidence type="ECO:0000256" key="3">
    <source>
        <dbReference type="ARBA" id="ARBA00022617"/>
    </source>
</evidence>
<dbReference type="PROSITE" id="PS00086">
    <property type="entry name" value="CYTOCHROME_P450"/>
    <property type="match status" value="1"/>
</dbReference>
<feature type="binding site" description="axial binding residue" evidence="8">
    <location>
        <position position="373"/>
    </location>
    <ligand>
        <name>heme</name>
        <dbReference type="ChEBI" id="CHEBI:30413"/>
    </ligand>
    <ligandPart>
        <name>Fe</name>
        <dbReference type="ChEBI" id="CHEBI:18248"/>
    </ligandPart>
</feature>
<dbReference type="RefSeq" id="WP_133907441.1">
    <property type="nucleotide sequence ID" value="NZ_SOCP01000018.1"/>
</dbReference>
<dbReference type="InterPro" id="IPR001128">
    <property type="entry name" value="Cyt_P450"/>
</dbReference>
<evidence type="ECO:0000256" key="2">
    <source>
        <dbReference type="ARBA" id="ARBA00010617"/>
    </source>
</evidence>
<evidence type="ECO:0000256" key="9">
    <source>
        <dbReference type="RuleBase" id="RU000461"/>
    </source>
</evidence>
<dbReference type="OrthoDB" id="5290182at2"/>
<keyword evidence="5 9" id="KW-0560">Oxidoreductase</keyword>
<dbReference type="PRINTS" id="PR00463">
    <property type="entry name" value="EP450I"/>
</dbReference>
<dbReference type="GO" id="GO:0005506">
    <property type="term" value="F:iron ion binding"/>
    <property type="evidence" value="ECO:0007669"/>
    <property type="project" value="InterPro"/>
</dbReference>
<dbReference type="PANTHER" id="PTHR24286">
    <property type="entry name" value="CYTOCHROME P450 26"/>
    <property type="match status" value="1"/>
</dbReference>
<dbReference type="EMBL" id="SOCP01000018">
    <property type="protein sequence ID" value="TDV42254.1"/>
    <property type="molecule type" value="Genomic_DNA"/>
</dbReference>
<dbReference type="Proteomes" id="UP000294927">
    <property type="component" value="Unassembled WGS sequence"/>
</dbReference>
<dbReference type="GO" id="GO:0004497">
    <property type="term" value="F:monooxygenase activity"/>
    <property type="evidence" value="ECO:0007669"/>
    <property type="project" value="UniProtKB-KW"/>
</dbReference>
<evidence type="ECO:0000313" key="10">
    <source>
        <dbReference type="EMBL" id="TDV42254.1"/>
    </source>
</evidence>
<dbReference type="Gene3D" id="1.10.630.10">
    <property type="entry name" value="Cytochrome P450"/>
    <property type="match status" value="1"/>
</dbReference>
<proteinExistence type="inferred from homology"/>
<evidence type="ECO:0000313" key="11">
    <source>
        <dbReference type="Proteomes" id="UP000294927"/>
    </source>
</evidence>
<dbReference type="PRINTS" id="PR00385">
    <property type="entry name" value="P450"/>
</dbReference>
<gene>
    <name evidence="10" type="ORF">CLV71_118124</name>
</gene>
<dbReference type="GO" id="GO:0016125">
    <property type="term" value="P:sterol metabolic process"/>
    <property type="evidence" value="ECO:0007669"/>
    <property type="project" value="TreeGrafter"/>
</dbReference>
<keyword evidence="4 8" id="KW-0479">Metal-binding</keyword>
<dbReference type="CDD" id="cd11053">
    <property type="entry name" value="CYP110-like"/>
    <property type="match status" value="1"/>
</dbReference>
<dbReference type="GO" id="GO:0016705">
    <property type="term" value="F:oxidoreductase activity, acting on paired donors, with incorporation or reduction of molecular oxygen"/>
    <property type="evidence" value="ECO:0007669"/>
    <property type="project" value="InterPro"/>
</dbReference>
<name>A0A4R7V113_9PSEU</name>
<keyword evidence="11" id="KW-1185">Reference proteome</keyword>
<dbReference type="GO" id="GO:0020037">
    <property type="term" value="F:heme binding"/>
    <property type="evidence" value="ECO:0007669"/>
    <property type="project" value="InterPro"/>
</dbReference>
<reference evidence="10 11" key="1">
    <citation type="submission" date="2019-03" db="EMBL/GenBank/DDBJ databases">
        <title>Genomic Encyclopedia of Archaeal and Bacterial Type Strains, Phase II (KMG-II): from individual species to whole genera.</title>
        <authorList>
            <person name="Goeker M."/>
        </authorList>
    </citation>
    <scope>NUCLEOTIDE SEQUENCE [LARGE SCALE GENOMIC DNA]</scope>
    <source>
        <strain evidence="10 11">DSM 45499</strain>
    </source>
</reference>
<evidence type="ECO:0008006" key="12">
    <source>
        <dbReference type="Google" id="ProtNLM"/>
    </source>
</evidence>
<organism evidence="10 11">
    <name type="scientific">Actinophytocola oryzae</name>
    <dbReference type="NCBI Taxonomy" id="502181"/>
    <lineage>
        <taxon>Bacteria</taxon>
        <taxon>Bacillati</taxon>
        <taxon>Actinomycetota</taxon>
        <taxon>Actinomycetes</taxon>
        <taxon>Pseudonocardiales</taxon>
        <taxon>Pseudonocardiaceae</taxon>
    </lineage>
</organism>
<sequence length="443" mass="49358">MTKLPPGPTTPRFVQAVYALTQPNRGIPRMRERYGDAFTVDVPVFGNALVISDPGEIRQLFQTSSDIAENVEPNLGRILGPGSMFALKGEAHRAQRKLLVPPFHGRKLAAFERIVEDEAVREMATWPQGTPFPVMPSTMRITLNAILRAVFGAEGAEFDELRDLLPEMVRVGSRIVSLPIPGRPMPRWTPWGRYRALRREYDAIIDRLIDKATDLDDRDDVLSMLVQSRYDDGSAMARSEIADQLLALLAAGHETTATTLAWTVERLRRRPRILRDLVREHDEGGKALREASIIETQRVRPVIDFVGRNIRVDDFELGRWVVPKGYNVLVSIAILHADPAVFPNPRAFDPSRFVGTRPDLYQWIPFGGGTRRCIGAAFATMEMNVVLRTLLRDHTLVPTSEPSERWHSRGVASAPAKGGLAVVYRRTAGAVPSSTESTMGAQS</sequence>
<evidence type="ECO:0000256" key="7">
    <source>
        <dbReference type="ARBA" id="ARBA00023033"/>
    </source>
</evidence>
<accession>A0A4R7V113</accession>